<protein>
    <submittedName>
        <fullName evidence="1">Uncharacterized protein</fullName>
    </submittedName>
</protein>
<name>A0A0L0V7F0_9BASI</name>
<organism evidence="1 2">
    <name type="scientific">Puccinia striiformis f. sp. tritici PST-78</name>
    <dbReference type="NCBI Taxonomy" id="1165861"/>
    <lineage>
        <taxon>Eukaryota</taxon>
        <taxon>Fungi</taxon>
        <taxon>Dikarya</taxon>
        <taxon>Basidiomycota</taxon>
        <taxon>Pucciniomycotina</taxon>
        <taxon>Pucciniomycetes</taxon>
        <taxon>Pucciniales</taxon>
        <taxon>Pucciniaceae</taxon>
        <taxon>Puccinia</taxon>
    </lineage>
</organism>
<keyword evidence="2" id="KW-1185">Reference proteome</keyword>
<dbReference type="EMBL" id="AJIL01000101">
    <property type="protein sequence ID" value="KNE95198.1"/>
    <property type="molecule type" value="Genomic_DNA"/>
</dbReference>
<reference evidence="2" key="1">
    <citation type="submission" date="2014-03" db="EMBL/GenBank/DDBJ databases">
        <title>The Genome Sequence of Puccinia striiformis f. sp. tritici PST-78.</title>
        <authorList>
            <consortium name="The Broad Institute Genome Sequencing Platform"/>
            <person name="Cuomo C."/>
            <person name="Hulbert S."/>
            <person name="Chen X."/>
            <person name="Walker B."/>
            <person name="Young S.K."/>
            <person name="Zeng Q."/>
            <person name="Gargeya S."/>
            <person name="Fitzgerald M."/>
            <person name="Haas B."/>
            <person name="Abouelleil A."/>
            <person name="Alvarado L."/>
            <person name="Arachchi H.M."/>
            <person name="Berlin A.M."/>
            <person name="Chapman S.B."/>
            <person name="Goldberg J."/>
            <person name="Griggs A."/>
            <person name="Gujja S."/>
            <person name="Hansen M."/>
            <person name="Howarth C."/>
            <person name="Imamovic A."/>
            <person name="Larimer J."/>
            <person name="McCowan C."/>
            <person name="Montmayeur A."/>
            <person name="Murphy C."/>
            <person name="Neiman D."/>
            <person name="Pearson M."/>
            <person name="Priest M."/>
            <person name="Roberts A."/>
            <person name="Saif S."/>
            <person name="Shea T."/>
            <person name="Sisk P."/>
            <person name="Sykes S."/>
            <person name="Wortman J."/>
            <person name="Nusbaum C."/>
            <person name="Birren B."/>
        </authorList>
    </citation>
    <scope>NUCLEOTIDE SEQUENCE [LARGE SCALE GENOMIC DNA]</scope>
    <source>
        <strain evidence="2">race PST-78</strain>
    </source>
</reference>
<gene>
    <name evidence="1" type="ORF">PSTG_11464</name>
</gene>
<evidence type="ECO:0000313" key="2">
    <source>
        <dbReference type="Proteomes" id="UP000054564"/>
    </source>
</evidence>
<accession>A0A0L0V7F0</accession>
<sequence>MALIKINCPFLVYGSTSTSKKVTGKLWKMQLCCVNHNHKALTSHTSHTSHAAQQLLIPAQIAEIQCLWKSNLRPA</sequence>
<dbReference type="Proteomes" id="UP000054564">
    <property type="component" value="Unassembled WGS sequence"/>
</dbReference>
<evidence type="ECO:0000313" key="1">
    <source>
        <dbReference type="EMBL" id="KNE95198.1"/>
    </source>
</evidence>
<proteinExistence type="predicted"/>
<dbReference type="AlphaFoldDB" id="A0A0L0V7F0"/>
<comment type="caution">
    <text evidence="1">The sequence shown here is derived from an EMBL/GenBank/DDBJ whole genome shotgun (WGS) entry which is preliminary data.</text>
</comment>